<organism evidence="2 3">
    <name type="scientific">Sorghum bicolor</name>
    <name type="common">Sorghum</name>
    <name type="synonym">Sorghum vulgare</name>
    <dbReference type="NCBI Taxonomy" id="4558"/>
    <lineage>
        <taxon>Eukaryota</taxon>
        <taxon>Viridiplantae</taxon>
        <taxon>Streptophyta</taxon>
        <taxon>Embryophyta</taxon>
        <taxon>Tracheophyta</taxon>
        <taxon>Spermatophyta</taxon>
        <taxon>Magnoliopsida</taxon>
        <taxon>Liliopsida</taxon>
        <taxon>Poales</taxon>
        <taxon>Poaceae</taxon>
        <taxon>PACMAD clade</taxon>
        <taxon>Panicoideae</taxon>
        <taxon>Andropogonodae</taxon>
        <taxon>Andropogoneae</taxon>
        <taxon>Sorghinae</taxon>
        <taxon>Sorghum</taxon>
    </lineage>
</organism>
<evidence type="ECO:0000256" key="1">
    <source>
        <dbReference type="SAM" id="MobiDB-lite"/>
    </source>
</evidence>
<gene>
    <name evidence="2" type="ORF">BDA96_09G110700</name>
</gene>
<dbReference type="AlphaFoldDB" id="A0A921QBI2"/>
<evidence type="ECO:0000313" key="2">
    <source>
        <dbReference type="EMBL" id="KAG0517687.1"/>
    </source>
</evidence>
<name>A0A921QBI2_SORBI</name>
<dbReference type="Proteomes" id="UP000807115">
    <property type="component" value="Chromosome 9"/>
</dbReference>
<feature type="region of interest" description="Disordered" evidence="1">
    <location>
        <begin position="124"/>
        <end position="176"/>
    </location>
</feature>
<sequence length="199" mass="23240">MHGVMRSGDCATVDTRQSARRSSRGGRWAPRRRAGPRKLRRKPRWGLGIWERIHWLEKERACVQWWAFKGPLTRHKSLHPARARLTAGAREEGFRSLGRARRKLGRPPHPAPRVAPPVDLVAQPNTRRHRRRRRLLLRHRPPSPPTDYRFPPPPPGKQSIRRPLPGPNSCSRRCSSRSRAPPRIWIRHWLCGFSRRVCL</sequence>
<proteinExistence type="predicted"/>
<protein>
    <submittedName>
        <fullName evidence="2">Uncharacterized protein</fullName>
    </submittedName>
</protein>
<evidence type="ECO:0000313" key="3">
    <source>
        <dbReference type="Proteomes" id="UP000807115"/>
    </source>
</evidence>
<accession>A0A921QBI2</accession>
<reference evidence="2" key="2">
    <citation type="submission" date="2020-10" db="EMBL/GenBank/DDBJ databases">
        <authorList>
            <person name="Cooper E.A."/>
            <person name="Brenton Z.W."/>
            <person name="Flinn B.S."/>
            <person name="Jenkins J."/>
            <person name="Shu S."/>
            <person name="Flowers D."/>
            <person name="Luo F."/>
            <person name="Wang Y."/>
            <person name="Xia P."/>
            <person name="Barry K."/>
            <person name="Daum C."/>
            <person name="Lipzen A."/>
            <person name="Yoshinaga Y."/>
            <person name="Schmutz J."/>
            <person name="Saski C."/>
            <person name="Vermerris W."/>
            <person name="Kresovich S."/>
        </authorList>
    </citation>
    <scope>NUCLEOTIDE SEQUENCE</scope>
</reference>
<dbReference type="EMBL" id="CM027688">
    <property type="protein sequence ID" value="KAG0517687.1"/>
    <property type="molecule type" value="Genomic_DNA"/>
</dbReference>
<feature type="compositionally biased region" description="Basic residues" evidence="1">
    <location>
        <begin position="126"/>
        <end position="141"/>
    </location>
</feature>
<feature type="compositionally biased region" description="Basic residues" evidence="1">
    <location>
        <begin position="18"/>
        <end position="40"/>
    </location>
</feature>
<feature type="compositionally biased region" description="Pro residues" evidence="1">
    <location>
        <begin position="142"/>
        <end position="156"/>
    </location>
</feature>
<reference evidence="2" key="1">
    <citation type="journal article" date="2019" name="BMC Genomics">
        <title>A new reference genome for Sorghum bicolor reveals high levels of sequence similarity between sweet and grain genotypes: implications for the genetics of sugar metabolism.</title>
        <authorList>
            <person name="Cooper E.A."/>
            <person name="Brenton Z.W."/>
            <person name="Flinn B.S."/>
            <person name="Jenkins J."/>
            <person name="Shu S."/>
            <person name="Flowers D."/>
            <person name="Luo F."/>
            <person name="Wang Y."/>
            <person name="Xia P."/>
            <person name="Barry K."/>
            <person name="Daum C."/>
            <person name="Lipzen A."/>
            <person name="Yoshinaga Y."/>
            <person name="Schmutz J."/>
            <person name="Saski C."/>
            <person name="Vermerris W."/>
            <person name="Kresovich S."/>
        </authorList>
    </citation>
    <scope>NUCLEOTIDE SEQUENCE</scope>
</reference>
<feature type="region of interest" description="Disordered" evidence="1">
    <location>
        <begin position="1"/>
        <end position="40"/>
    </location>
</feature>
<comment type="caution">
    <text evidence="2">The sequence shown here is derived from an EMBL/GenBank/DDBJ whole genome shotgun (WGS) entry which is preliminary data.</text>
</comment>